<keyword evidence="1" id="KW-0812">Transmembrane</keyword>
<keyword evidence="1" id="KW-0472">Membrane</keyword>
<accession>A0A8R1ES75</accession>
<reference evidence="2" key="2">
    <citation type="submission" date="2022-06" db="UniProtKB">
        <authorList>
            <consortium name="EnsemblMetazoa"/>
        </authorList>
    </citation>
    <scope>IDENTIFICATION</scope>
    <source>
        <strain evidence="2">DF5081</strain>
    </source>
</reference>
<dbReference type="Proteomes" id="UP000005237">
    <property type="component" value="Unassembled WGS sequence"/>
</dbReference>
<keyword evidence="1" id="KW-1133">Transmembrane helix</keyword>
<evidence type="ECO:0000256" key="1">
    <source>
        <dbReference type="SAM" id="Phobius"/>
    </source>
</evidence>
<reference evidence="3" key="1">
    <citation type="submission" date="2010-08" db="EMBL/GenBank/DDBJ databases">
        <authorList>
            <consortium name="Caenorhabditis japonica Sequencing Consortium"/>
            <person name="Wilson R.K."/>
        </authorList>
    </citation>
    <scope>NUCLEOTIDE SEQUENCE [LARGE SCALE GENOMIC DNA]</scope>
    <source>
        <strain evidence="3">DF5081</strain>
    </source>
</reference>
<feature type="transmembrane region" description="Helical" evidence="1">
    <location>
        <begin position="50"/>
        <end position="69"/>
    </location>
</feature>
<feature type="transmembrane region" description="Helical" evidence="1">
    <location>
        <begin position="75"/>
        <end position="92"/>
    </location>
</feature>
<proteinExistence type="predicted"/>
<evidence type="ECO:0000313" key="2">
    <source>
        <dbReference type="EnsemblMetazoa" id="CJA39355.1"/>
    </source>
</evidence>
<name>A0A8R1ES75_CAEJA</name>
<protein>
    <submittedName>
        <fullName evidence="2">Uncharacterized protein</fullName>
    </submittedName>
</protein>
<sequence length="154" mass="17216">MFPENPQYHSSAFITQDFVFYGSNVVACVVNAKDNFSSNKRLTVMRSLRLLVLLGVHGLMVIHFSFFRFFNGDHYVTIASTVALLPLSAAAGNPRTGFSKFPILGICHAVENPSLVVIADERPRFTQISDIMKQPMYPGDDVKTLYPKKNALKM</sequence>
<dbReference type="AlphaFoldDB" id="A0A8R1ES75"/>
<dbReference type="EnsemblMetazoa" id="CJA39355.1">
    <property type="protein sequence ID" value="CJA39355.1"/>
    <property type="gene ID" value="WBGene00215202"/>
</dbReference>
<organism evidence="2 3">
    <name type="scientific">Caenorhabditis japonica</name>
    <dbReference type="NCBI Taxonomy" id="281687"/>
    <lineage>
        <taxon>Eukaryota</taxon>
        <taxon>Metazoa</taxon>
        <taxon>Ecdysozoa</taxon>
        <taxon>Nematoda</taxon>
        <taxon>Chromadorea</taxon>
        <taxon>Rhabditida</taxon>
        <taxon>Rhabditina</taxon>
        <taxon>Rhabditomorpha</taxon>
        <taxon>Rhabditoidea</taxon>
        <taxon>Rhabditidae</taxon>
        <taxon>Peloderinae</taxon>
        <taxon>Caenorhabditis</taxon>
    </lineage>
</organism>
<evidence type="ECO:0000313" key="3">
    <source>
        <dbReference type="Proteomes" id="UP000005237"/>
    </source>
</evidence>
<keyword evidence="3" id="KW-1185">Reference proteome</keyword>